<protein>
    <submittedName>
        <fullName evidence="1">Uncharacterized protein</fullName>
    </submittedName>
</protein>
<keyword evidence="2" id="KW-1185">Reference proteome</keyword>
<dbReference type="EMBL" id="CP073721">
    <property type="protein sequence ID" value="UWZ36567.1"/>
    <property type="molecule type" value="Genomic_DNA"/>
</dbReference>
<reference evidence="1" key="1">
    <citation type="submission" date="2021-04" db="EMBL/GenBank/DDBJ databases">
        <title>Biosynthetic gene clusters of Dactylosporangioum roseum.</title>
        <authorList>
            <person name="Hartkoorn R.C."/>
            <person name="Beaudoing E."/>
            <person name="Hot D."/>
            <person name="Moureu S."/>
        </authorList>
    </citation>
    <scope>NUCLEOTIDE SEQUENCE</scope>
    <source>
        <strain evidence="1">NRRL B-16295</strain>
    </source>
</reference>
<proteinExistence type="predicted"/>
<dbReference type="Proteomes" id="UP001058271">
    <property type="component" value="Chromosome"/>
</dbReference>
<evidence type="ECO:0000313" key="2">
    <source>
        <dbReference type="Proteomes" id="UP001058271"/>
    </source>
</evidence>
<evidence type="ECO:0000313" key="1">
    <source>
        <dbReference type="EMBL" id="UWZ36567.1"/>
    </source>
</evidence>
<sequence length="105" mass="11491">MTTAQTWLAQEVSDLLDVGSVGLYELFDLLRSGEYQSISDDDARAISREVAAAFVGQGRASIYLLRWPKDDVIDGPLSVDVLSEAGAWEQLPSKLYFALIPTPAE</sequence>
<dbReference type="RefSeq" id="WP_260725905.1">
    <property type="nucleotide sequence ID" value="NZ_BAAABS010000026.1"/>
</dbReference>
<organism evidence="1 2">
    <name type="scientific">Dactylosporangium roseum</name>
    <dbReference type="NCBI Taxonomy" id="47989"/>
    <lineage>
        <taxon>Bacteria</taxon>
        <taxon>Bacillati</taxon>
        <taxon>Actinomycetota</taxon>
        <taxon>Actinomycetes</taxon>
        <taxon>Micromonosporales</taxon>
        <taxon>Micromonosporaceae</taxon>
        <taxon>Dactylosporangium</taxon>
    </lineage>
</organism>
<accession>A0ABY5Z6V9</accession>
<gene>
    <name evidence="1" type="ORF">Drose_37100</name>
</gene>
<name>A0ABY5Z6V9_9ACTN</name>